<dbReference type="PANTHER" id="PTHR30231:SF4">
    <property type="entry name" value="PROTEIN NEN2"/>
    <property type="match status" value="1"/>
</dbReference>
<dbReference type="GO" id="GO:0003676">
    <property type="term" value="F:nucleic acid binding"/>
    <property type="evidence" value="ECO:0007669"/>
    <property type="project" value="InterPro"/>
</dbReference>
<evidence type="ECO:0000256" key="1">
    <source>
        <dbReference type="ARBA" id="ARBA00022722"/>
    </source>
</evidence>
<keyword evidence="3 5" id="KW-0269">Exonuclease</keyword>
<dbReference type="SUPFAM" id="SSF158682">
    <property type="entry name" value="TerB-like"/>
    <property type="match status" value="1"/>
</dbReference>
<evidence type="ECO:0000256" key="2">
    <source>
        <dbReference type="ARBA" id="ARBA00022801"/>
    </source>
</evidence>
<dbReference type="STRING" id="1469144.LI90_2865"/>
<keyword evidence="1" id="KW-0540">Nuclease</keyword>
<evidence type="ECO:0000256" key="3">
    <source>
        <dbReference type="ARBA" id="ARBA00022839"/>
    </source>
</evidence>
<protein>
    <submittedName>
        <fullName evidence="5">Exonuclease</fullName>
    </submittedName>
</protein>
<reference evidence="6" key="1">
    <citation type="submission" date="2015-04" db="EMBL/GenBank/DDBJ databases">
        <title>Physiological reanalysis, assessment of diazotrophy, and genome sequences of multiple isolates of Streptomyces thermoautotrophicus.</title>
        <authorList>
            <person name="MacKellar D.C."/>
            <person name="Lieber L."/>
            <person name="Norman J."/>
            <person name="Bolger A."/>
            <person name="Tobin C."/>
            <person name="Murray J.W."/>
            <person name="Chang R."/>
            <person name="Ford T."/>
            <person name="Nguyen P.Q."/>
            <person name="Woodward J."/>
            <person name="Permingeat H."/>
            <person name="Joshi N.S."/>
            <person name="Silver P.A."/>
            <person name="Usadel B."/>
            <person name="Rutherford A.W."/>
            <person name="Friesen M."/>
            <person name="Prell J."/>
        </authorList>
    </citation>
    <scope>NUCLEOTIDE SEQUENCE [LARGE SCALE GENOMIC DNA]</scope>
    <source>
        <strain evidence="6">H1</strain>
    </source>
</reference>
<proteinExistence type="predicted"/>
<dbReference type="SMART" id="SM00479">
    <property type="entry name" value="EXOIII"/>
    <property type="match status" value="1"/>
</dbReference>
<dbReference type="SUPFAM" id="SSF53098">
    <property type="entry name" value="Ribonuclease H-like"/>
    <property type="match status" value="1"/>
</dbReference>
<gene>
    <name evidence="5" type="ORF">LI90_2865</name>
</gene>
<sequence length="522" mass="55969">MLFQYGALTRGSGVDPRGLTFAVIDLETTGLDPARGSRVCEVGVVRMRGDGYVLDEFATLVNPQLSRISNSDVHGITTAMVKDAPTFGEIAGDLLAVLSDAIIVGHNLEFEEKFLAAEFTRLGLRPTGVPGLCTLVTARSQLDLWGYRLPDLTLRLTGEWPSAQHSALGDARACALVLAELISNAPHPLRYAGPAPRPLPPAPRSGRVAARVVGLRRGNQGWLSSLVAQLPLMSQPPAPRPAEVAKYKALLGHVLADGKVTGEEAQQLAVLAARAGLTQTTAQQVHQEFLLEVRAKAEADGVVTAAELRELQRAAKNLAAGHLIRDLEEAAAADRARKNGPLKGWRILPVGDDPSVIQLMDWAVGLGATAAVNVTKTVRMAVRANGVEDPRLAKAAVAGIPVLDPETARARLEQVVAEASSTRSLLDSEEGERIATELERIQQPSRPEWHEHWRRRELDPRHCRGNFKPTGTRSGYTTTIEIPKARIPATKDGGCALVFLALTASALGLTWSVAQLVSRIVA</sequence>
<dbReference type="PATRIC" id="fig|1469144.10.peg.3098"/>
<dbReference type="InterPro" id="IPR036397">
    <property type="entry name" value="RNaseH_sf"/>
</dbReference>
<dbReference type="CDD" id="cd06127">
    <property type="entry name" value="DEDDh"/>
    <property type="match status" value="1"/>
</dbReference>
<dbReference type="InterPro" id="IPR013520">
    <property type="entry name" value="Ribonucl_H"/>
</dbReference>
<dbReference type="PANTHER" id="PTHR30231">
    <property type="entry name" value="DNA POLYMERASE III SUBUNIT EPSILON"/>
    <property type="match status" value="1"/>
</dbReference>
<evidence type="ECO:0000313" key="5">
    <source>
        <dbReference type="EMBL" id="KWX01833.1"/>
    </source>
</evidence>
<dbReference type="EMBL" id="LAXD01000001">
    <property type="protein sequence ID" value="KWX01833.1"/>
    <property type="molecule type" value="Genomic_DNA"/>
</dbReference>
<dbReference type="Proteomes" id="UP000070188">
    <property type="component" value="Unassembled WGS sequence"/>
</dbReference>
<dbReference type="GO" id="GO:0008408">
    <property type="term" value="F:3'-5' exonuclease activity"/>
    <property type="evidence" value="ECO:0007669"/>
    <property type="project" value="TreeGrafter"/>
</dbReference>
<name>A0A132MVG7_9ACTN</name>
<dbReference type="FunFam" id="3.30.420.10:FF:000045">
    <property type="entry name" value="3'-5' exonuclease DinG"/>
    <property type="match status" value="1"/>
</dbReference>
<dbReference type="OrthoDB" id="190275at2"/>
<organism evidence="5 6">
    <name type="scientific">Carbonactinospora thermoautotrophica</name>
    <dbReference type="NCBI Taxonomy" id="1469144"/>
    <lineage>
        <taxon>Bacteria</taxon>
        <taxon>Bacillati</taxon>
        <taxon>Actinomycetota</taxon>
        <taxon>Actinomycetes</taxon>
        <taxon>Kitasatosporales</taxon>
        <taxon>Carbonactinosporaceae</taxon>
        <taxon>Carbonactinospora</taxon>
    </lineage>
</organism>
<accession>A0A132MVG7</accession>
<evidence type="ECO:0000259" key="4">
    <source>
        <dbReference type="SMART" id="SM00479"/>
    </source>
</evidence>
<dbReference type="AlphaFoldDB" id="A0A132MVG7"/>
<evidence type="ECO:0000313" key="6">
    <source>
        <dbReference type="Proteomes" id="UP000070188"/>
    </source>
</evidence>
<keyword evidence="2" id="KW-0378">Hydrolase</keyword>
<feature type="domain" description="Exonuclease" evidence="4">
    <location>
        <begin position="20"/>
        <end position="187"/>
    </location>
</feature>
<dbReference type="RefSeq" id="WP_096059081.1">
    <property type="nucleotide sequence ID" value="NZ_LAXD01000001.1"/>
</dbReference>
<comment type="caution">
    <text evidence="5">The sequence shown here is derived from an EMBL/GenBank/DDBJ whole genome shotgun (WGS) entry which is preliminary data.</text>
</comment>
<dbReference type="InterPro" id="IPR012337">
    <property type="entry name" value="RNaseH-like_sf"/>
</dbReference>
<dbReference type="Gene3D" id="3.30.420.10">
    <property type="entry name" value="Ribonuclease H-like superfamily/Ribonuclease H"/>
    <property type="match status" value="1"/>
</dbReference>
<dbReference type="Pfam" id="PF00929">
    <property type="entry name" value="RNase_T"/>
    <property type="match status" value="1"/>
</dbReference>
<dbReference type="InterPro" id="IPR029024">
    <property type="entry name" value="TerB-like"/>
</dbReference>
<keyword evidence="6" id="KW-1185">Reference proteome</keyword>